<dbReference type="PANTHER" id="PTHR14269:SF62">
    <property type="entry name" value="CDP-DIACYLGLYCEROL--GLYCEROL-3-PHOSPHATE 3-PHOSPHATIDYLTRANSFERASE 1, CHLOROPLASTIC"/>
    <property type="match status" value="1"/>
</dbReference>
<keyword evidence="16" id="KW-1208">Phospholipid metabolism</keyword>
<dbReference type="InterPro" id="IPR000462">
    <property type="entry name" value="CDP-OH_P_trans"/>
</dbReference>
<dbReference type="FunFam" id="1.20.120.1760:FF:000004">
    <property type="entry name" value="CDP-diacylglycerol--glycerol-3-phosphate 3-phosphatidyltransferase"/>
    <property type="match status" value="1"/>
</dbReference>
<dbReference type="Proteomes" id="UP000430975">
    <property type="component" value="Unassembled WGS sequence"/>
</dbReference>
<accession>A0A6I2GAR1</accession>
<evidence type="ECO:0000256" key="4">
    <source>
        <dbReference type="ARBA" id="ARBA00005189"/>
    </source>
</evidence>
<evidence type="ECO:0000256" key="20">
    <source>
        <dbReference type="SAM" id="Phobius"/>
    </source>
</evidence>
<comment type="function">
    <text evidence="1">This protein catalyzes the committed step to the synthesis of the acidic phospholipids.</text>
</comment>
<comment type="similarity">
    <text evidence="5 19">Belongs to the CDP-alcohol phosphatidyltransferase class-I family.</text>
</comment>
<dbReference type="EMBL" id="WJQR01000001">
    <property type="protein sequence ID" value="MRI80616.1"/>
    <property type="molecule type" value="Genomic_DNA"/>
</dbReference>
<gene>
    <name evidence="22" type="primary">pgsA</name>
    <name evidence="23" type="ORF">GF867_02930</name>
    <name evidence="22" type="ORF">GIY09_02910</name>
    <name evidence="21" type="ORF">GIY11_01030</name>
</gene>
<keyword evidence="13" id="KW-0443">Lipid metabolism</keyword>
<keyword evidence="14 20" id="KW-0472">Membrane</keyword>
<evidence type="ECO:0000313" key="23">
    <source>
        <dbReference type="EMBL" id="MRJ46522.1"/>
    </source>
</evidence>
<comment type="subcellular location">
    <subcellularLocation>
        <location evidence="2">Cell membrane</location>
        <topology evidence="2">Multi-pass membrane protein</topology>
    </subcellularLocation>
</comment>
<evidence type="ECO:0000256" key="11">
    <source>
        <dbReference type="ARBA" id="ARBA00022692"/>
    </source>
</evidence>
<evidence type="ECO:0000256" key="3">
    <source>
        <dbReference type="ARBA" id="ARBA00005042"/>
    </source>
</evidence>
<dbReference type="UniPathway" id="UPA00084">
    <property type="reaction ID" value="UER00503"/>
</dbReference>
<reference evidence="24 26" key="2">
    <citation type="submission" date="2019-11" db="EMBL/GenBank/DDBJ databases">
        <title>Characterisation of Fundicoccus ignavus gen. nov. sp. nov., a novel genus of the family Aerococcaceae isolated from bulk tank milk.</title>
        <authorList>
            <person name="Siebert A."/>
            <person name="Huptas C."/>
            <person name="Wenning M."/>
            <person name="Scherer S."/>
            <person name="Doll E.V."/>
        </authorList>
    </citation>
    <scope>NUCLEOTIDE SEQUENCE [LARGE SCALE GENOMIC DNA]</scope>
    <source>
        <strain evidence="21 26">DSM 109653</strain>
        <strain evidence="22 24">WS4759</strain>
    </source>
</reference>
<keyword evidence="12 20" id="KW-1133">Transmembrane helix</keyword>
<dbReference type="Proteomes" id="UP000469870">
    <property type="component" value="Unassembled WGS sequence"/>
</dbReference>
<feature type="transmembrane region" description="Helical" evidence="20">
    <location>
        <begin position="165"/>
        <end position="183"/>
    </location>
</feature>
<dbReference type="EC" id="2.7.8.5" evidence="6 18"/>
<comment type="pathway">
    <text evidence="3">Phospholipid metabolism; phosphatidylglycerol biosynthesis; phosphatidylglycerol from CDP-diacylglycerol: step 1/2.</text>
</comment>
<dbReference type="EMBL" id="WJQS01000002">
    <property type="protein sequence ID" value="MRI84850.1"/>
    <property type="molecule type" value="Genomic_DNA"/>
</dbReference>
<evidence type="ECO:0000256" key="1">
    <source>
        <dbReference type="ARBA" id="ARBA00003973"/>
    </source>
</evidence>
<evidence type="ECO:0000256" key="18">
    <source>
        <dbReference type="NCBIfam" id="TIGR00560"/>
    </source>
</evidence>
<dbReference type="PIRSF" id="PIRSF000847">
    <property type="entry name" value="Phos_ph_gly_syn"/>
    <property type="match status" value="1"/>
</dbReference>
<dbReference type="GO" id="GO:0006655">
    <property type="term" value="P:phosphatidylglycerol biosynthetic process"/>
    <property type="evidence" value="ECO:0007669"/>
    <property type="project" value="UniProtKB-UniPathway"/>
</dbReference>
<evidence type="ECO:0000313" key="22">
    <source>
        <dbReference type="EMBL" id="MRI84850.1"/>
    </source>
</evidence>
<keyword evidence="11 20" id="KW-0812">Transmembrane</keyword>
<organism evidence="22 24">
    <name type="scientific">Fundicoccus ignavus</name>
    <dbReference type="NCBI Taxonomy" id="2664442"/>
    <lineage>
        <taxon>Bacteria</taxon>
        <taxon>Bacillati</taxon>
        <taxon>Bacillota</taxon>
        <taxon>Bacilli</taxon>
        <taxon>Lactobacillales</taxon>
        <taxon>Aerococcaceae</taxon>
        <taxon>Fundicoccus</taxon>
    </lineage>
</organism>
<feature type="transmembrane region" description="Helical" evidence="20">
    <location>
        <begin position="7"/>
        <end position="26"/>
    </location>
</feature>
<keyword evidence="15" id="KW-0594">Phospholipid biosynthesis</keyword>
<dbReference type="InterPro" id="IPR043130">
    <property type="entry name" value="CDP-OH_PTrfase_TM_dom"/>
</dbReference>
<comment type="catalytic activity">
    <reaction evidence="17">
        <text>a CDP-1,2-diacyl-sn-glycerol + sn-glycerol 3-phosphate = a 1,2-diacyl-sn-glycero-3-phospho-(1'-sn-glycero-3'-phosphate) + CMP + H(+)</text>
        <dbReference type="Rhea" id="RHEA:12593"/>
        <dbReference type="ChEBI" id="CHEBI:15378"/>
        <dbReference type="ChEBI" id="CHEBI:57597"/>
        <dbReference type="ChEBI" id="CHEBI:58332"/>
        <dbReference type="ChEBI" id="CHEBI:60110"/>
        <dbReference type="ChEBI" id="CHEBI:60377"/>
        <dbReference type="EC" id="2.7.8.5"/>
    </reaction>
</comment>
<evidence type="ECO:0000256" key="6">
    <source>
        <dbReference type="ARBA" id="ARBA00013170"/>
    </source>
</evidence>
<name>A0A6I2GAR1_9LACT</name>
<keyword evidence="10 19" id="KW-0808">Transferase</keyword>
<dbReference type="RefSeq" id="WP_153831619.1">
    <property type="nucleotide sequence ID" value="NZ_WJQR01000001.1"/>
</dbReference>
<dbReference type="AlphaFoldDB" id="A0A6I2GAR1"/>
<dbReference type="Gene3D" id="1.20.120.1760">
    <property type="match status" value="1"/>
</dbReference>
<feature type="transmembrane region" description="Helical" evidence="20">
    <location>
        <begin position="32"/>
        <end position="54"/>
    </location>
</feature>
<dbReference type="PROSITE" id="PS00379">
    <property type="entry name" value="CDP_ALCOHOL_P_TRANSF"/>
    <property type="match status" value="1"/>
</dbReference>
<evidence type="ECO:0000256" key="16">
    <source>
        <dbReference type="ARBA" id="ARBA00023264"/>
    </source>
</evidence>
<evidence type="ECO:0000313" key="24">
    <source>
        <dbReference type="Proteomes" id="UP000430975"/>
    </source>
</evidence>
<evidence type="ECO:0000256" key="19">
    <source>
        <dbReference type="RuleBase" id="RU003750"/>
    </source>
</evidence>
<evidence type="ECO:0000313" key="26">
    <source>
        <dbReference type="Proteomes" id="UP000469870"/>
    </source>
</evidence>
<evidence type="ECO:0000256" key="8">
    <source>
        <dbReference type="ARBA" id="ARBA00022475"/>
    </source>
</evidence>
<evidence type="ECO:0000256" key="12">
    <source>
        <dbReference type="ARBA" id="ARBA00022989"/>
    </source>
</evidence>
<dbReference type="Proteomes" id="UP000440066">
    <property type="component" value="Unassembled WGS sequence"/>
</dbReference>
<dbReference type="Pfam" id="PF01066">
    <property type="entry name" value="CDP-OH_P_transf"/>
    <property type="match status" value="1"/>
</dbReference>
<evidence type="ECO:0000256" key="7">
    <source>
        <dbReference type="ARBA" id="ARBA00014944"/>
    </source>
</evidence>
<evidence type="ECO:0000256" key="15">
    <source>
        <dbReference type="ARBA" id="ARBA00023209"/>
    </source>
</evidence>
<proteinExistence type="inferred from homology"/>
<dbReference type="InterPro" id="IPR004570">
    <property type="entry name" value="Phosphatidylglycerol_P_synth"/>
</dbReference>
<reference evidence="23 25" key="1">
    <citation type="submission" date="2019-11" db="EMBL/GenBank/DDBJ databases">
        <title>Characterisation of Fundicoccus ignavus gen. nov. sp. nov., a novel genus of the family Aerococcaceae from bulk tank milk.</title>
        <authorList>
            <person name="Siebert A."/>
            <person name="Huptas C."/>
            <person name="Wenning M."/>
            <person name="Scherer S."/>
            <person name="Doll E.V."/>
        </authorList>
    </citation>
    <scope>NUCLEOTIDE SEQUENCE [LARGE SCALE GENOMIC DNA]</scope>
    <source>
        <strain evidence="23 25">DSM 109652</strain>
    </source>
</reference>
<sequence>MNIANKLTLGRIFMIPIFIILLTVPLDWGQVTWLGAVIPIHQLIAGIIFAVASFTDYLDGYLARKYNLVTSFGAFADPMADKLLVLAALIMLVEYQMVPAWVTIIIISRELLVTGLRVLLAQHDGKVMSAAMPGKIKTFSQMFAIVFYLFNDAGFVLLNIPMADILLYVCLFFTIYSGVDYFYNARFVFIDEVN</sequence>
<evidence type="ECO:0000256" key="13">
    <source>
        <dbReference type="ARBA" id="ARBA00023098"/>
    </source>
</evidence>
<evidence type="ECO:0000256" key="17">
    <source>
        <dbReference type="ARBA" id="ARBA00048586"/>
    </source>
</evidence>
<dbReference type="InterPro" id="IPR048254">
    <property type="entry name" value="CDP_ALCOHOL_P_TRANSF_CS"/>
</dbReference>
<dbReference type="GO" id="GO:0008444">
    <property type="term" value="F:CDP-diacylglycerol-glycerol-3-phosphate 3-phosphatidyltransferase activity"/>
    <property type="evidence" value="ECO:0007669"/>
    <property type="project" value="UniProtKB-UniRule"/>
</dbReference>
<dbReference type="InterPro" id="IPR050324">
    <property type="entry name" value="CDP-alcohol_PTase-I"/>
</dbReference>
<dbReference type="NCBIfam" id="TIGR00560">
    <property type="entry name" value="pgsA"/>
    <property type="match status" value="1"/>
</dbReference>
<comment type="pathway">
    <text evidence="4">Lipid metabolism.</text>
</comment>
<dbReference type="GO" id="GO:0005886">
    <property type="term" value="C:plasma membrane"/>
    <property type="evidence" value="ECO:0007669"/>
    <property type="project" value="UniProtKB-SubCell"/>
</dbReference>
<evidence type="ECO:0000313" key="21">
    <source>
        <dbReference type="EMBL" id="MRI80616.1"/>
    </source>
</evidence>
<keyword evidence="24" id="KW-1185">Reference proteome</keyword>
<evidence type="ECO:0000256" key="10">
    <source>
        <dbReference type="ARBA" id="ARBA00022679"/>
    </source>
</evidence>
<comment type="caution">
    <text evidence="22">The sequence shown here is derived from an EMBL/GenBank/DDBJ whole genome shotgun (WGS) entry which is preliminary data.</text>
</comment>
<evidence type="ECO:0000256" key="14">
    <source>
        <dbReference type="ARBA" id="ARBA00023136"/>
    </source>
</evidence>
<dbReference type="PANTHER" id="PTHR14269">
    <property type="entry name" value="CDP-DIACYLGLYCEROL--GLYCEROL-3-PHOSPHATE 3-PHOSPHATIDYLTRANSFERASE-RELATED"/>
    <property type="match status" value="1"/>
</dbReference>
<evidence type="ECO:0000256" key="9">
    <source>
        <dbReference type="ARBA" id="ARBA00022516"/>
    </source>
</evidence>
<keyword evidence="8" id="KW-1003">Cell membrane</keyword>
<feature type="transmembrane region" description="Helical" evidence="20">
    <location>
        <begin position="141"/>
        <end position="159"/>
    </location>
</feature>
<dbReference type="EMBL" id="WJQT01000002">
    <property type="protein sequence ID" value="MRJ46522.1"/>
    <property type="molecule type" value="Genomic_DNA"/>
</dbReference>
<evidence type="ECO:0000256" key="2">
    <source>
        <dbReference type="ARBA" id="ARBA00004651"/>
    </source>
</evidence>
<evidence type="ECO:0000313" key="25">
    <source>
        <dbReference type="Proteomes" id="UP000440066"/>
    </source>
</evidence>
<protein>
    <recommendedName>
        <fullName evidence="7 18">CDP-diacylglycerol--glycerol-3-phosphate 3-phosphatidyltransferase</fullName>
        <ecNumber evidence="6 18">2.7.8.5</ecNumber>
    </recommendedName>
</protein>
<evidence type="ECO:0000256" key="5">
    <source>
        <dbReference type="ARBA" id="ARBA00010441"/>
    </source>
</evidence>
<keyword evidence="9" id="KW-0444">Lipid biosynthesis</keyword>